<reference evidence="4" key="1">
    <citation type="journal article" date="2021" name="Nat. Commun.">
        <title>Genetic determinants of endophytism in the Arabidopsis root mycobiome.</title>
        <authorList>
            <person name="Mesny F."/>
            <person name="Miyauchi S."/>
            <person name="Thiergart T."/>
            <person name="Pickel B."/>
            <person name="Atanasova L."/>
            <person name="Karlsson M."/>
            <person name="Huettel B."/>
            <person name="Barry K.W."/>
            <person name="Haridas S."/>
            <person name="Chen C."/>
            <person name="Bauer D."/>
            <person name="Andreopoulos W."/>
            <person name="Pangilinan J."/>
            <person name="LaButti K."/>
            <person name="Riley R."/>
            <person name="Lipzen A."/>
            <person name="Clum A."/>
            <person name="Drula E."/>
            <person name="Henrissat B."/>
            <person name="Kohler A."/>
            <person name="Grigoriev I.V."/>
            <person name="Martin F.M."/>
            <person name="Hacquard S."/>
        </authorList>
    </citation>
    <scope>NUCLEOTIDE SEQUENCE</scope>
    <source>
        <strain evidence="4">MPI-SDFR-AT-0120</strain>
    </source>
</reference>
<evidence type="ECO:0000256" key="1">
    <source>
        <dbReference type="ARBA" id="ARBA00004141"/>
    </source>
</evidence>
<keyword evidence="5" id="KW-1185">Reference proteome</keyword>
<keyword evidence="2" id="KW-1133">Transmembrane helix</keyword>
<dbReference type="EMBL" id="JAGMVJ010000010">
    <property type="protein sequence ID" value="KAH7087001.1"/>
    <property type="molecule type" value="Genomic_DNA"/>
</dbReference>
<evidence type="ECO:0000256" key="2">
    <source>
        <dbReference type="SAM" id="Phobius"/>
    </source>
</evidence>
<dbReference type="InterPro" id="IPR020846">
    <property type="entry name" value="MFS_dom"/>
</dbReference>
<name>A0A8K0R4N6_9PLEO</name>
<comment type="subcellular location">
    <subcellularLocation>
        <location evidence="1">Membrane</location>
        <topology evidence="1">Multi-pass membrane protein</topology>
    </subcellularLocation>
</comment>
<dbReference type="PROSITE" id="PS50850">
    <property type="entry name" value="MFS"/>
    <property type="match status" value="1"/>
</dbReference>
<dbReference type="OrthoDB" id="2416295at2759"/>
<dbReference type="GO" id="GO:0022857">
    <property type="term" value="F:transmembrane transporter activity"/>
    <property type="evidence" value="ECO:0007669"/>
    <property type="project" value="InterPro"/>
</dbReference>
<comment type="caution">
    <text evidence="4">The sequence shown here is derived from an EMBL/GenBank/DDBJ whole genome shotgun (WGS) entry which is preliminary data.</text>
</comment>
<gene>
    <name evidence="4" type="ORF">FB567DRAFT_526720</name>
</gene>
<dbReference type="GO" id="GO:0016020">
    <property type="term" value="C:membrane"/>
    <property type="evidence" value="ECO:0007669"/>
    <property type="project" value="UniProtKB-SubCell"/>
</dbReference>
<evidence type="ECO:0000313" key="5">
    <source>
        <dbReference type="Proteomes" id="UP000813461"/>
    </source>
</evidence>
<accession>A0A8K0R4N6</accession>
<sequence length="97" mass="10794">MTTTSEIMDELYETLVSSVKDSSSMEEQLSDIDPREPTGDYSFSGAKLHIINFALSLAVFLMALDMAILATAVPQITEKLQSTKKIGWYISVYTFSM</sequence>
<keyword evidence="2" id="KW-0812">Transmembrane</keyword>
<protein>
    <recommendedName>
        <fullName evidence="3">Major facilitator superfamily (MFS) profile domain-containing protein</fullName>
    </recommendedName>
</protein>
<organism evidence="4 5">
    <name type="scientific">Paraphoma chrysanthemicola</name>
    <dbReference type="NCBI Taxonomy" id="798071"/>
    <lineage>
        <taxon>Eukaryota</taxon>
        <taxon>Fungi</taxon>
        <taxon>Dikarya</taxon>
        <taxon>Ascomycota</taxon>
        <taxon>Pezizomycotina</taxon>
        <taxon>Dothideomycetes</taxon>
        <taxon>Pleosporomycetidae</taxon>
        <taxon>Pleosporales</taxon>
        <taxon>Pleosporineae</taxon>
        <taxon>Phaeosphaeriaceae</taxon>
        <taxon>Paraphoma</taxon>
    </lineage>
</organism>
<dbReference type="SUPFAM" id="SSF103473">
    <property type="entry name" value="MFS general substrate transporter"/>
    <property type="match status" value="1"/>
</dbReference>
<evidence type="ECO:0000259" key="3">
    <source>
        <dbReference type="PROSITE" id="PS50850"/>
    </source>
</evidence>
<evidence type="ECO:0000313" key="4">
    <source>
        <dbReference type="EMBL" id="KAH7087001.1"/>
    </source>
</evidence>
<feature type="domain" description="Major facilitator superfamily (MFS) profile" evidence="3">
    <location>
        <begin position="51"/>
        <end position="97"/>
    </location>
</feature>
<dbReference type="AlphaFoldDB" id="A0A8K0R4N6"/>
<feature type="transmembrane region" description="Helical" evidence="2">
    <location>
        <begin position="50"/>
        <end position="73"/>
    </location>
</feature>
<proteinExistence type="predicted"/>
<dbReference type="InterPro" id="IPR036259">
    <property type="entry name" value="MFS_trans_sf"/>
</dbReference>
<keyword evidence="2" id="KW-0472">Membrane</keyword>
<dbReference type="Proteomes" id="UP000813461">
    <property type="component" value="Unassembled WGS sequence"/>
</dbReference>